<gene>
    <name evidence="1" type="ORF">CLCR_04836</name>
</gene>
<organism evidence="1 2">
    <name type="scientific">Cladophialophora carrionii</name>
    <dbReference type="NCBI Taxonomy" id="86049"/>
    <lineage>
        <taxon>Eukaryota</taxon>
        <taxon>Fungi</taxon>
        <taxon>Dikarya</taxon>
        <taxon>Ascomycota</taxon>
        <taxon>Pezizomycotina</taxon>
        <taxon>Eurotiomycetes</taxon>
        <taxon>Chaetothyriomycetidae</taxon>
        <taxon>Chaetothyriales</taxon>
        <taxon>Herpotrichiellaceae</taxon>
        <taxon>Cladophialophora</taxon>
    </lineage>
</organism>
<dbReference type="EMBL" id="LGRB01000011">
    <property type="protein sequence ID" value="OCT49015.1"/>
    <property type="molecule type" value="Genomic_DNA"/>
</dbReference>
<name>A0A1C1CKH4_9EURO</name>
<dbReference type="VEuPathDB" id="FungiDB:CLCR_04836"/>
<accession>A0A1C1CKH4</accession>
<keyword evidence="2" id="KW-1185">Reference proteome</keyword>
<proteinExistence type="predicted"/>
<evidence type="ECO:0000313" key="1">
    <source>
        <dbReference type="EMBL" id="OCT49015.1"/>
    </source>
</evidence>
<protein>
    <recommendedName>
        <fullName evidence="3">Zn(2)-C6 fungal-type domain-containing protein</fullName>
    </recommendedName>
</protein>
<dbReference type="OrthoDB" id="2740448at2759"/>
<dbReference type="VEuPathDB" id="FungiDB:G647_02896"/>
<sequence>MFKSCHYCQHRKKKCVRPVQSSAISDNRCLACQHLDLNCEIGIRKASVKRQRKSQQIASKLYSRLTAESDPLSTRRGARSDTAVQRVNNGDCQLLGPDTVASPTKIIITDYNAEVLDRLDPSEKYQRIVRLEFPFVPDDLLRDDSALASPVLSYCIDLAASLSLQRTGSGLSDVDMQNLTAFLEKQHLDTAEVAGLMLLLPRIRLDPHVADKAFHAICASGNPSDIPLPIAVATLTAHTWLSLVGQTHSPVDFSPSILLDYSAGLDQATFAPHYLKLTHLAASFLSLRNASDHEVTGGDLTQAWARLEYSCLLNVAQMPSEFLDVRDEMPASPAAIVTHMLQSLIYLHLYGHVLCNKSELGLALGLRPVPGVLHFICACSRSIFVCQPQVVEHWTLLRDVQAAAAQIMLDLWNLTKFENCRALLNLWEPPPGQFESLRGEVRKQIGTGPWAIEVIDGYSVFWTFRDVRSLSLEVHMRASDV</sequence>
<dbReference type="AlphaFoldDB" id="A0A1C1CKH4"/>
<evidence type="ECO:0000313" key="2">
    <source>
        <dbReference type="Proteomes" id="UP000094526"/>
    </source>
</evidence>
<comment type="caution">
    <text evidence="1">The sequence shown here is derived from an EMBL/GenBank/DDBJ whole genome shotgun (WGS) entry which is preliminary data.</text>
</comment>
<dbReference type="Proteomes" id="UP000094526">
    <property type="component" value="Unassembled WGS sequence"/>
</dbReference>
<reference evidence="2" key="1">
    <citation type="submission" date="2015-07" db="EMBL/GenBank/DDBJ databases">
        <authorList>
            <person name="Teixeira M.M."/>
            <person name="Souza R.C."/>
            <person name="Almeida L.G."/>
            <person name="Vicente V.A."/>
            <person name="de Hoog S."/>
            <person name="Bocca A.L."/>
            <person name="de Almeida S.R."/>
            <person name="Vasconcelos A.T."/>
            <person name="Felipe M.S."/>
        </authorList>
    </citation>
    <scope>NUCLEOTIDE SEQUENCE [LARGE SCALE GENOMIC DNA]</scope>
    <source>
        <strain evidence="2">KSF</strain>
    </source>
</reference>
<evidence type="ECO:0008006" key="3">
    <source>
        <dbReference type="Google" id="ProtNLM"/>
    </source>
</evidence>